<evidence type="ECO:0000256" key="2">
    <source>
        <dbReference type="SAM" id="Phobius"/>
    </source>
</evidence>
<dbReference type="Pfam" id="PF15288">
    <property type="entry name" value="zf-CCHC_6"/>
    <property type="match status" value="1"/>
</dbReference>
<feature type="region of interest" description="Disordered" evidence="1">
    <location>
        <begin position="2010"/>
        <end position="2032"/>
    </location>
</feature>
<sequence>MAPNKKLFTEHNRSFLRRNTVSSQHRLFSEETQFLLNTGFSQKTTPTRLRRKLFFIWCPKQTIEKRNSRSFQSTTRTQPNGPFPLQNEKRNSRSFQSKNANAAKRPVPAPTVAATTKLTRRAALSTTVQANSWKLHQAQLFEAHAKKLNRSKLTWLNRQKLLAATIVTDLQAQFRRQASTQQDVAQHLSLSPVRTRAQMSAFFKKQIEPLFNRLHGYTENATTLINRRHGNRGADANPEEGAEPQPQLTDEEYSLNVRALQDRIQDAVSQLDNINNRWGEYMFSRTGAELTKANEDYSSFLIGEKHFSSLIDEGREAIIALRQSLPIPRQADITLDQSRRSSSFNLDENQPEERPEPRVSNTRPQANFYDAATASNPDIAVQDIVVNRLKARYGNHKAIAETLQAELIRLPRATEGTASLRSLSESIERICRQMSAMRLPDDQPMITMTIKSKLPHGIRTELVKQERAAGGNWNTTQLRDGLEEIIAIREEVQRTAFQNDDRRDKHDSQKQQQSRKNRKTKRRRHNALICSKRDQTNKAAAHVVVNNSDQHTSTVSTVTSTAQLSEPREVLLMAKEATVTSSNGNKRSNAMIFFDCGSQTSFITHDLAKKLDLKKLSDGMLEVYAFQQQPVKFQSPKYSIKINLLDGQSVEVHKQREPEILIGMADFWQFLKKVEQIQPHLYLITTTIGPILCGQTQLSRLNQTESTISNVAIGTSFPLTQSNLRAFRFTRVFFGNIASPFLTSATILHHLSKYNSPLAIELGKNMYVDNALMAAKSPEEAVHKYRESKQIFLEAGMNLREYISNSPEVNNAIAEKDHTTVSLPATISSSTIEPLLQTERFSSWTKLTRTTAYVLRFLRIRLKTEKFQKNTGSVSGPLRAEEIDNAQHYLLLNHQKSTEISQKDIANFKLFLGSDGLYRVSSRIHNADLPENSKTPIFLHRKTRLASLIIQHCHEKSHHAGVNSTLTKFLSEFWILHARKEVRKVTDSCTTSFLNAFRRFVARREFADFYSNQRITWKFTPAFSPWFGSIYERLNALMKDAFKKVIGRKVLSLEELQTFVAEVESTMNNRPLSYVGTEADSPMPLRPVDFIQPKSTIILNAVRTAKVLMPNKHILTRPINRLYSLEVTEETFAEPEVTEETSAEPQKSPTPKETDCGITQETGRYNFRDRTKLKIPQKALFYTLITMLALAKLGSALPLETNSTCSTCEVKCSKYGVKAVLPSHITKAEICCQGDDCQLFHQERAVNFKLPDSLLVNDYSCSVHLWQKQSKLSRAIELTCPAKHECDLINCYICSRRFENPECLPTATTIAYGIGISITLIALFMLIKLLKDVFTTIFCCFSGLACVGKCFSRIFQSRKRTQTRSDSDDEPLIQASKRKQSKFGFRLTRIRPFSFSSRRMAMGIIVLATLITVTEQCSEVISINAKEERCDILKNETRCTISDTTEITLLPAGQTVCLYMKGIKGENMGTIKLRMDHVKITCLPKAELATRSYVMKVQPSHRCPKRGLCEEDYCSTVTTSTLVKEDDLEEANKYPGNSYCRDSCSTWDCTPICALPTASCLFYRTFAVPTTDTVYETFSCPDWRYGVEVFLQTEINSTVENVNVSLIEGLTSHWKDISMSTVSITRPPAPVFSRQFITDGINTAMIDKFASHLFCPNASAAESFSCEVSPEACTNCQQAVTKEGVTVSCHCRDQQIEEIIDNPNFRLPTMAGRYEVKNKGKEVFTESHHTPVQLIVKIDSMKVIAAIEGSTCNIKPYNLSGCYRCDTGGEFHFECSTDFGQALATVKCSDNTFFTQSCNKTALQYSTVLHFTEADINTNCTVECPGGNTQFYLQGQLQYIPISQQVEFLGKHGKDDTDDNFPCLLNICIEDFIADHITKFFMSWYYLPLLGIIILISGLIIGCFIRFNPIFRLWKSSYRLISFLTFFLVISSILAPLEAATNNETKHPQFGEAYSADNDSHEMRQISINGREIHSDIIFSQTVKFHSSILLMEMSKKAAKIARIEAALAKAREEDSDSQSDSNHYSGSEISRSEVGEFVSHEAIEVRGKKRVKELRCSACKNFGHIRRSKNCPMKEKNQPACPTRPLPPGKTPPVSAATPEEDEEERAVALLKAGEEELDNSRSAERDSEKKSEEQSLESNEKEEKRSKHSSHSSQNQAEKGHIEQHPQKKDAAAEKKSPNVQKSSEKKRERTSERNSSEKGDHSIRGRGERTTTEKSNKGEKTFEKKSNEINEQVSEKQNEQRRLGDRRFQVPSNEDERKKTMTEKKTAIESYVIPKLDKGWQRRIHSSVVEIAKSQIMPQREVPPTEELKLFVREEVNRKMETLQHEMRQMQRDMARTLENAAAILRNKGSPERTSKFDSQDDSQSSRPSTSNYHSRPSDSRHKHRHSSRSDPK</sequence>
<proteinExistence type="predicted"/>
<dbReference type="Pfam" id="PF07243">
    <property type="entry name" value="Phlebovirus_G1"/>
    <property type="match status" value="1"/>
</dbReference>
<feature type="region of interest" description="Disordered" evidence="1">
    <location>
        <begin position="2343"/>
        <end position="2396"/>
    </location>
</feature>
<dbReference type="EMBL" id="JAKKPZ010000659">
    <property type="protein sequence ID" value="KAI1693215.1"/>
    <property type="molecule type" value="Genomic_DNA"/>
</dbReference>
<dbReference type="InterPro" id="IPR041670">
    <property type="entry name" value="Znf-CCHC_6"/>
</dbReference>
<feature type="transmembrane region" description="Helical" evidence="2">
    <location>
        <begin position="1306"/>
        <end position="1327"/>
    </location>
</feature>
<dbReference type="Gene3D" id="2.60.98.50">
    <property type="match status" value="1"/>
</dbReference>
<feature type="region of interest" description="Disordered" evidence="1">
    <location>
        <begin position="1133"/>
        <end position="1156"/>
    </location>
</feature>
<feature type="compositionally biased region" description="Acidic residues" evidence="1">
    <location>
        <begin position="1133"/>
        <end position="1142"/>
    </location>
</feature>
<feature type="domain" description="Integrase zinc-binding" evidence="6">
    <location>
        <begin position="944"/>
        <end position="991"/>
    </location>
</feature>
<protein>
    <submittedName>
        <fullName evidence="7">Phlebovirus glycoprotein g2 domain-containing protein</fullName>
    </submittedName>
</protein>
<evidence type="ECO:0000256" key="1">
    <source>
        <dbReference type="SAM" id="MobiDB-lite"/>
    </source>
</evidence>
<reference evidence="7" key="1">
    <citation type="submission" date="2022-01" db="EMBL/GenBank/DDBJ databases">
        <title>Genome Sequence Resource for Two Populations of Ditylenchus destructor, the Migratory Endoparasitic Phytonematode.</title>
        <authorList>
            <person name="Zhang H."/>
            <person name="Lin R."/>
            <person name="Xie B."/>
        </authorList>
    </citation>
    <scope>NUCLEOTIDE SEQUENCE</scope>
    <source>
        <strain evidence="7">BazhouSP</strain>
    </source>
</reference>
<dbReference type="GO" id="GO:0016020">
    <property type="term" value="C:membrane"/>
    <property type="evidence" value="ECO:0007669"/>
    <property type="project" value="InterPro"/>
</dbReference>
<feature type="transmembrane region" description="Helical" evidence="2">
    <location>
        <begin position="1917"/>
        <end position="1937"/>
    </location>
</feature>
<dbReference type="Gene3D" id="2.60.40.3770">
    <property type="match status" value="1"/>
</dbReference>
<feature type="domain" description="Phlebovirus glycoprotein G2 fusion" evidence="4">
    <location>
        <begin position="1417"/>
        <end position="1730"/>
    </location>
</feature>
<dbReference type="Pfam" id="PF17921">
    <property type="entry name" value="Integrase_H2C2"/>
    <property type="match status" value="1"/>
</dbReference>
<feature type="compositionally biased region" description="Basic residues" evidence="1">
    <location>
        <begin position="513"/>
        <end position="526"/>
    </location>
</feature>
<dbReference type="Pfam" id="PF07245">
    <property type="entry name" value="Phlebovirus_G2"/>
    <property type="match status" value="1"/>
</dbReference>
<feature type="compositionally biased region" description="Basic and acidic residues" evidence="1">
    <location>
        <begin position="496"/>
        <end position="509"/>
    </location>
</feature>
<evidence type="ECO:0000259" key="5">
    <source>
        <dbReference type="Pfam" id="PF15288"/>
    </source>
</evidence>
<feature type="compositionally biased region" description="Basic and acidic residues" evidence="1">
    <location>
        <begin position="2114"/>
        <end position="2147"/>
    </location>
</feature>
<dbReference type="Pfam" id="PF03564">
    <property type="entry name" value="DUF1759"/>
    <property type="match status" value="1"/>
</dbReference>
<feature type="compositionally biased region" description="Basic and acidic residues" evidence="1">
    <location>
        <begin position="2160"/>
        <end position="2266"/>
    </location>
</feature>
<evidence type="ECO:0000313" key="7">
    <source>
        <dbReference type="EMBL" id="KAI1693215.1"/>
    </source>
</evidence>
<feature type="transmembrane region" description="Helical" evidence="2">
    <location>
        <begin position="1884"/>
        <end position="1905"/>
    </location>
</feature>
<feature type="domain" description="Zinc knuckle" evidence="5">
    <location>
        <begin position="2055"/>
        <end position="2084"/>
    </location>
</feature>
<keyword evidence="2" id="KW-0812">Transmembrane</keyword>
<evidence type="ECO:0000313" key="8">
    <source>
        <dbReference type="Proteomes" id="UP001201812"/>
    </source>
</evidence>
<dbReference type="Proteomes" id="UP001201812">
    <property type="component" value="Unassembled WGS sequence"/>
</dbReference>
<dbReference type="Gene3D" id="3.30.420.10">
    <property type="entry name" value="Ribonuclease H-like superfamily/Ribonuclease H"/>
    <property type="match status" value="1"/>
</dbReference>
<dbReference type="InterPro" id="IPR041588">
    <property type="entry name" value="Integrase_H2C2"/>
</dbReference>
<keyword evidence="2" id="KW-0472">Membrane</keyword>
<dbReference type="PANTHER" id="PTHR47331">
    <property type="entry name" value="PHD-TYPE DOMAIN-CONTAINING PROTEIN"/>
    <property type="match status" value="1"/>
</dbReference>
<feature type="compositionally biased region" description="Pro residues" evidence="1">
    <location>
        <begin position="2083"/>
        <end position="2092"/>
    </location>
</feature>
<keyword evidence="2" id="KW-1133">Transmembrane helix</keyword>
<dbReference type="InterPro" id="IPR012337">
    <property type="entry name" value="RNaseH-like_sf"/>
</dbReference>
<feature type="transmembrane region" description="Helical" evidence="2">
    <location>
        <begin position="1333"/>
        <end position="1355"/>
    </location>
</feature>
<keyword evidence="8" id="KW-1185">Reference proteome</keyword>
<dbReference type="InterPro" id="IPR005312">
    <property type="entry name" value="DUF1759"/>
</dbReference>
<comment type="caution">
    <text evidence="7">The sequence shown here is derived from an EMBL/GenBank/DDBJ whole genome shotgun (WGS) entry which is preliminary data.</text>
</comment>
<feature type="region of interest" description="Disordered" evidence="1">
    <location>
        <begin position="496"/>
        <end position="526"/>
    </location>
</feature>
<feature type="region of interest" description="Disordered" evidence="1">
    <location>
        <begin position="332"/>
        <end position="364"/>
    </location>
</feature>
<dbReference type="GO" id="GO:0003676">
    <property type="term" value="F:nucleic acid binding"/>
    <property type="evidence" value="ECO:0007669"/>
    <property type="project" value="InterPro"/>
</dbReference>
<evidence type="ECO:0000259" key="3">
    <source>
        <dbReference type="Pfam" id="PF07243"/>
    </source>
</evidence>
<feature type="compositionally biased region" description="Polar residues" evidence="1">
    <location>
        <begin position="69"/>
        <end position="80"/>
    </location>
</feature>
<feature type="region of interest" description="Disordered" evidence="1">
    <location>
        <begin position="2071"/>
        <end position="2266"/>
    </location>
</feature>
<dbReference type="InterPro" id="IPR010826">
    <property type="entry name" value="Phlebovirus_G1"/>
</dbReference>
<feature type="compositionally biased region" description="Polar residues" evidence="1">
    <location>
        <begin position="2019"/>
        <end position="2030"/>
    </location>
</feature>
<evidence type="ECO:0000259" key="6">
    <source>
        <dbReference type="Pfam" id="PF17921"/>
    </source>
</evidence>
<feature type="region of interest" description="Disordered" evidence="1">
    <location>
        <begin position="67"/>
        <end position="109"/>
    </location>
</feature>
<evidence type="ECO:0000259" key="4">
    <source>
        <dbReference type="Pfam" id="PF07245"/>
    </source>
</evidence>
<dbReference type="InterPro" id="IPR009878">
    <property type="entry name" value="Phlebovirus_G2_fusion"/>
</dbReference>
<dbReference type="SUPFAM" id="SSF53098">
    <property type="entry name" value="Ribonuclease H-like"/>
    <property type="match status" value="1"/>
</dbReference>
<dbReference type="InterPro" id="IPR036397">
    <property type="entry name" value="RNaseH_sf"/>
</dbReference>
<feature type="domain" description="Phlebovirus glycoprotein G1" evidence="3">
    <location>
        <begin position="1200"/>
        <end position="1339"/>
    </location>
</feature>
<accession>A0AAD4MI89</accession>
<gene>
    <name evidence="7" type="ORF">DdX_20798</name>
</gene>
<name>A0AAD4MI89_9BILA</name>
<feature type="compositionally biased region" description="Basic and acidic residues" evidence="1">
    <location>
        <begin position="2352"/>
        <end position="2362"/>
    </location>
</feature>
<organism evidence="7 8">
    <name type="scientific">Ditylenchus destructor</name>
    <dbReference type="NCBI Taxonomy" id="166010"/>
    <lineage>
        <taxon>Eukaryota</taxon>
        <taxon>Metazoa</taxon>
        <taxon>Ecdysozoa</taxon>
        <taxon>Nematoda</taxon>
        <taxon>Chromadorea</taxon>
        <taxon>Rhabditida</taxon>
        <taxon>Tylenchina</taxon>
        <taxon>Tylenchomorpha</taxon>
        <taxon>Sphaerularioidea</taxon>
        <taxon>Anguinidae</taxon>
        <taxon>Anguininae</taxon>
        <taxon>Ditylenchus</taxon>
    </lineage>
</organism>